<dbReference type="Proteomes" id="UP000198866">
    <property type="component" value="Unassembled WGS sequence"/>
</dbReference>
<dbReference type="Pfam" id="PF00126">
    <property type="entry name" value="HTH_1"/>
    <property type="match status" value="1"/>
</dbReference>
<keyword evidence="8" id="KW-1185">Reference proteome</keyword>
<evidence type="ECO:0000259" key="6">
    <source>
        <dbReference type="PROSITE" id="PS50931"/>
    </source>
</evidence>
<dbReference type="GO" id="GO:0003700">
    <property type="term" value="F:DNA-binding transcription factor activity"/>
    <property type="evidence" value="ECO:0007669"/>
    <property type="project" value="InterPro"/>
</dbReference>
<dbReference type="InterPro" id="IPR036388">
    <property type="entry name" value="WH-like_DNA-bd_sf"/>
</dbReference>
<keyword evidence="4" id="KW-0804">Transcription</keyword>
<dbReference type="InterPro" id="IPR000847">
    <property type="entry name" value="LysR_HTH_N"/>
</dbReference>
<accession>A0A1H6WCN6</accession>
<dbReference type="InterPro" id="IPR005119">
    <property type="entry name" value="LysR_subst-bd"/>
</dbReference>
<protein>
    <submittedName>
        <fullName evidence="7">Transcriptional regulator, LysR family</fullName>
    </submittedName>
</protein>
<dbReference type="InterPro" id="IPR036390">
    <property type="entry name" value="WH_DNA-bd_sf"/>
</dbReference>
<dbReference type="GO" id="GO:0043565">
    <property type="term" value="F:sequence-specific DNA binding"/>
    <property type="evidence" value="ECO:0007669"/>
    <property type="project" value="TreeGrafter"/>
</dbReference>
<evidence type="ECO:0000256" key="5">
    <source>
        <dbReference type="SAM" id="SignalP"/>
    </source>
</evidence>
<dbReference type="CDD" id="cd08422">
    <property type="entry name" value="PBP2_CrgA_like"/>
    <property type="match status" value="1"/>
</dbReference>
<evidence type="ECO:0000256" key="1">
    <source>
        <dbReference type="ARBA" id="ARBA00009437"/>
    </source>
</evidence>
<sequence length="304" mass="33666">MNPTRIVSLPALLAFSRVVSAGSLSAAAREMDLPLSVVSKRLAQLEKSVGVRLIQRTTRRQTLTEEGALFHARVVRILDEIEQAEELLSQRRHEVSGLLRVTAPGQLGRQKIAPLVAGFQRLHPQLDVQLELTDAVVDLVESGFDLAIRFGSLADSSLIARTLAPNFRVLCASPAYLEQHGVPRHPHDLASHRCILIGDQRRAEWRFEGDESIAVRVDGAIVTNDGEAAHLLALADAGIAVKSIWDVGDDILAGRLRRVLPHHSMSAAPLHAIYPHSQHLAPRVRVFVDYLRERLVQAWRWDSL</sequence>
<organism evidence="7 8">
    <name type="scientific">Paraburkholderia diazotrophica</name>
    <dbReference type="NCBI Taxonomy" id="667676"/>
    <lineage>
        <taxon>Bacteria</taxon>
        <taxon>Pseudomonadati</taxon>
        <taxon>Pseudomonadota</taxon>
        <taxon>Betaproteobacteria</taxon>
        <taxon>Burkholderiales</taxon>
        <taxon>Burkholderiaceae</taxon>
        <taxon>Paraburkholderia</taxon>
    </lineage>
</organism>
<dbReference type="FunFam" id="3.40.190.290:FF:000001">
    <property type="entry name" value="Transcriptional regulator, LysR family"/>
    <property type="match status" value="1"/>
</dbReference>
<dbReference type="Pfam" id="PF03466">
    <property type="entry name" value="LysR_substrate"/>
    <property type="match status" value="1"/>
</dbReference>
<dbReference type="SUPFAM" id="SSF53850">
    <property type="entry name" value="Periplasmic binding protein-like II"/>
    <property type="match status" value="1"/>
</dbReference>
<dbReference type="PROSITE" id="PS50931">
    <property type="entry name" value="HTH_LYSR"/>
    <property type="match status" value="1"/>
</dbReference>
<dbReference type="InterPro" id="IPR058163">
    <property type="entry name" value="LysR-type_TF_proteobact-type"/>
</dbReference>
<keyword evidence="2" id="KW-0805">Transcription regulation</keyword>
<feature type="domain" description="HTH lysR-type" evidence="6">
    <location>
        <begin position="7"/>
        <end position="64"/>
    </location>
</feature>
<proteinExistence type="inferred from homology"/>
<evidence type="ECO:0000256" key="3">
    <source>
        <dbReference type="ARBA" id="ARBA00023125"/>
    </source>
</evidence>
<dbReference type="GO" id="GO:0006351">
    <property type="term" value="P:DNA-templated transcription"/>
    <property type="evidence" value="ECO:0007669"/>
    <property type="project" value="TreeGrafter"/>
</dbReference>
<dbReference type="Gene3D" id="1.10.10.10">
    <property type="entry name" value="Winged helix-like DNA-binding domain superfamily/Winged helix DNA-binding domain"/>
    <property type="match status" value="1"/>
</dbReference>
<feature type="chain" id="PRO_5011604983" evidence="5">
    <location>
        <begin position="22"/>
        <end position="304"/>
    </location>
</feature>
<comment type="similarity">
    <text evidence="1">Belongs to the LysR transcriptional regulatory family.</text>
</comment>
<gene>
    <name evidence="7" type="ORF">SAMN05192539_1006272</name>
</gene>
<evidence type="ECO:0000256" key="4">
    <source>
        <dbReference type="ARBA" id="ARBA00023163"/>
    </source>
</evidence>
<evidence type="ECO:0000256" key="2">
    <source>
        <dbReference type="ARBA" id="ARBA00023015"/>
    </source>
</evidence>
<dbReference type="PANTHER" id="PTHR30537">
    <property type="entry name" value="HTH-TYPE TRANSCRIPTIONAL REGULATOR"/>
    <property type="match status" value="1"/>
</dbReference>
<evidence type="ECO:0000313" key="8">
    <source>
        <dbReference type="Proteomes" id="UP000198866"/>
    </source>
</evidence>
<dbReference type="Gene3D" id="3.40.190.290">
    <property type="match status" value="1"/>
</dbReference>
<reference evidence="8" key="1">
    <citation type="submission" date="2016-10" db="EMBL/GenBank/DDBJ databases">
        <authorList>
            <person name="Varghese N."/>
            <person name="Submissions S."/>
        </authorList>
    </citation>
    <scope>NUCLEOTIDE SEQUENCE [LARGE SCALE GENOMIC DNA]</scope>
    <source>
        <strain evidence="8">LMG 26031</strain>
    </source>
</reference>
<dbReference type="RefSeq" id="WP_090865209.1">
    <property type="nucleotide sequence ID" value="NZ_FNYE01000006.1"/>
</dbReference>
<dbReference type="STRING" id="667676.SAMN05192539_1006272"/>
<feature type="signal peptide" evidence="5">
    <location>
        <begin position="1"/>
        <end position="21"/>
    </location>
</feature>
<dbReference type="PANTHER" id="PTHR30537:SF5">
    <property type="entry name" value="HTH-TYPE TRANSCRIPTIONAL ACTIVATOR TTDR-RELATED"/>
    <property type="match status" value="1"/>
</dbReference>
<keyword evidence="3" id="KW-0238">DNA-binding</keyword>
<dbReference type="OrthoDB" id="9786526at2"/>
<name>A0A1H6WCN6_9BURK</name>
<keyword evidence="5" id="KW-0732">Signal</keyword>
<evidence type="ECO:0000313" key="7">
    <source>
        <dbReference type="EMBL" id="SEJ10085.1"/>
    </source>
</evidence>
<dbReference type="SUPFAM" id="SSF46785">
    <property type="entry name" value="Winged helix' DNA-binding domain"/>
    <property type="match status" value="1"/>
</dbReference>
<dbReference type="AlphaFoldDB" id="A0A1H6WCN6"/>
<dbReference type="EMBL" id="FNYE01000006">
    <property type="protein sequence ID" value="SEJ10085.1"/>
    <property type="molecule type" value="Genomic_DNA"/>
</dbReference>
<dbReference type="FunFam" id="1.10.10.10:FF:000001">
    <property type="entry name" value="LysR family transcriptional regulator"/>
    <property type="match status" value="1"/>
</dbReference>